<dbReference type="Pfam" id="PF01323">
    <property type="entry name" value="DSBA"/>
    <property type="match status" value="1"/>
</dbReference>
<name>A0ABV8RZ45_9BURK</name>
<dbReference type="EMBL" id="JBHSDY010000005">
    <property type="protein sequence ID" value="MFC4298045.1"/>
    <property type="molecule type" value="Genomic_DNA"/>
</dbReference>
<organism evidence="2 3">
    <name type="scientific">Castellaniella hirudinis</name>
    <dbReference type="NCBI Taxonomy" id="1144617"/>
    <lineage>
        <taxon>Bacteria</taxon>
        <taxon>Pseudomonadati</taxon>
        <taxon>Pseudomonadota</taxon>
        <taxon>Betaproteobacteria</taxon>
        <taxon>Burkholderiales</taxon>
        <taxon>Alcaligenaceae</taxon>
        <taxon>Castellaniella</taxon>
    </lineage>
</organism>
<dbReference type="InterPro" id="IPR001853">
    <property type="entry name" value="DSBA-like_thioredoxin_dom"/>
</dbReference>
<evidence type="ECO:0000313" key="3">
    <source>
        <dbReference type="Proteomes" id="UP001595756"/>
    </source>
</evidence>
<reference evidence="3" key="1">
    <citation type="journal article" date="2019" name="Int. J. Syst. Evol. Microbiol.">
        <title>The Global Catalogue of Microorganisms (GCM) 10K type strain sequencing project: providing services to taxonomists for standard genome sequencing and annotation.</title>
        <authorList>
            <consortium name="The Broad Institute Genomics Platform"/>
            <consortium name="The Broad Institute Genome Sequencing Center for Infectious Disease"/>
            <person name="Wu L."/>
            <person name="Ma J."/>
        </authorList>
    </citation>
    <scope>NUCLEOTIDE SEQUENCE [LARGE SCALE GENOMIC DNA]</scope>
    <source>
        <strain evidence="3">CGMCC 1.19029</strain>
    </source>
</reference>
<sequence>MILHHIFDPLCGWCYAVTPLVQAAHRTRGVHLVLHAGGMLSGPLRRRINADWRSHVMGHDRRIAALSGQPFGDAYFNGLLRDETAWMDSMPPTAAILAAEEIAGQGVNMLARIQRGHYLEGQHVADPDVLGRFARDLELADDAFAMSFESWAGVRGQAHVDETRRLMERFGVTGFPTLLTQDGDAWNQIPIQRYLGRPAMWREVLESVAV</sequence>
<keyword evidence="3" id="KW-1185">Reference proteome</keyword>
<dbReference type="SUPFAM" id="SSF52833">
    <property type="entry name" value="Thioredoxin-like"/>
    <property type="match status" value="1"/>
</dbReference>
<feature type="domain" description="DSBA-like thioredoxin" evidence="1">
    <location>
        <begin position="7"/>
        <end position="186"/>
    </location>
</feature>
<accession>A0ABV8RZ45</accession>
<dbReference type="RefSeq" id="WP_376812609.1">
    <property type="nucleotide sequence ID" value="NZ_JBHSDY010000005.1"/>
</dbReference>
<dbReference type="CDD" id="cd03025">
    <property type="entry name" value="DsbA_FrnE_like"/>
    <property type="match status" value="1"/>
</dbReference>
<dbReference type="Proteomes" id="UP001595756">
    <property type="component" value="Unassembled WGS sequence"/>
</dbReference>
<evidence type="ECO:0000259" key="1">
    <source>
        <dbReference type="Pfam" id="PF01323"/>
    </source>
</evidence>
<dbReference type="InterPro" id="IPR036249">
    <property type="entry name" value="Thioredoxin-like_sf"/>
</dbReference>
<dbReference type="Gene3D" id="3.40.30.10">
    <property type="entry name" value="Glutaredoxin"/>
    <property type="match status" value="1"/>
</dbReference>
<proteinExistence type="predicted"/>
<protein>
    <submittedName>
        <fullName evidence="2">DsbA family protein</fullName>
    </submittedName>
</protein>
<comment type="caution">
    <text evidence="2">The sequence shown here is derived from an EMBL/GenBank/DDBJ whole genome shotgun (WGS) entry which is preliminary data.</text>
</comment>
<gene>
    <name evidence="2" type="ORF">ACFO0J_08325</name>
</gene>
<evidence type="ECO:0000313" key="2">
    <source>
        <dbReference type="EMBL" id="MFC4298045.1"/>
    </source>
</evidence>